<feature type="transmembrane region" description="Helical" evidence="1">
    <location>
        <begin position="190"/>
        <end position="211"/>
    </location>
</feature>
<dbReference type="SUPFAM" id="SSF103481">
    <property type="entry name" value="Multidrug resistance efflux transporter EmrE"/>
    <property type="match status" value="2"/>
</dbReference>
<keyword evidence="4" id="KW-1185">Reference proteome</keyword>
<dbReference type="Gene3D" id="1.10.3730.20">
    <property type="match status" value="1"/>
</dbReference>
<dbReference type="EMBL" id="JAAATW010000001">
    <property type="protein sequence ID" value="NBE06898.1"/>
    <property type="molecule type" value="Genomic_DNA"/>
</dbReference>
<feature type="transmembrane region" description="Helical" evidence="1">
    <location>
        <begin position="70"/>
        <end position="90"/>
    </location>
</feature>
<keyword evidence="1" id="KW-1133">Transmembrane helix</keyword>
<feature type="transmembrane region" description="Helical" evidence="1">
    <location>
        <begin position="223"/>
        <end position="245"/>
    </location>
</feature>
<sequence length="299" mass="31058">MTLPLWVWAALMGAIAQTGRNATQAGLTAALGTAGATQVRFLFGLPFAVLFLVIQTTWTGSPIPIPGPATLGWTALGAWGQIAGTALMLLLMKDQSFGVATAWLKTEPVLVALLGILLLGDHLTPGILAAIAIATLGVLILSIRPGPLRNLFQTRAAALGLLSGMGYGLAAIGFRGGITALPDGSFLTRALTTLGLALAIQTATLLIWLALFNRAALVGSFRVWRSSLAAGFLGAFASACWFTGFSLTSAANVRTLALIEVPMAQLVARLHFKQTTTPRQYLGMAVILAGVAALLIQQG</sequence>
<reference evidence="4" key="1">
    <citation type="submission" date="2020-01" db="EMBL/GenBank/DDBJ databases">
        <title>Sphingomonas sp. strain CSW-10.</title>
        <authorList>
            <person name="Chen W.-M."/>
        </authorList>
    </citation>
    <scope>NUCLEOTIDE SEQUENCE [LARGE SCALE GENOMIC DNA]</scope>
    <source>
        <strain evidence="4">CCP-1</strain>
    </source>
</reference>
<feature type="transmembrane region" description="Helical" evidence="1">
    <location>
        <begin position="126"/>
        <end position="144"/>
    </location>
</feature>
<evidence type="ECO:0000259" key="2">
    <source>
        <dbReference type="Pfam" id="PF00892"/>
    </source>
</evidence>
<evidence type="ECO:0000313" key="4">
    <source>
        <dbReference type="Proteomes" id="UP001517376"/>
    </source>
</evidence>
<feature type="transmembrane region" description="Helical" evidence="1">
    <location>
        <begin position="41"/>
        <end position="58"/>
    </location>
</feature>
<protein>
    <submittedName>
        <fullName evidence="3">EamA family transporter</fullName>
    </submittedName>
</protein>
<evidence type="ECO:0000256" key="1">
    <source>
        <dbReference type="SAM" id="Phobius"/>
    </source>
</evidence>
<dbReference type="RefSeq" id="WP_161765858.1">
    <property type="nucleotide sequence ID" value="NZ_JAAATW010000001.1"/>
</dbReference>
<feature type="transmembrane region" description="Helical" evidence="1">
    <location>
        <begin position="102"/>
        <end position="120"/>
    </location>
</feature>
<keyword evidence="1" id="KW-0812">Transmembrane</keyword>
<name>A0ABW9Y302_9RHOB</name>
<proteinExistence type="predicted"/>
<feature type="domain" description="EamA" evidence="2">
    <location>
        <begin position="158"/>
        <end position="295"/>
    </location>
</feature>
<feature type="domain" description="EamA" evidence="2">
    <location>
        <begin position="29"/>
        <end position="142"/>
    </location>
</feature>
<dbReference type="InterPro" id="IPR000620">
    <property type="entry name" value="EamA_dom"/>
</dbReference>
<comment type="caution">
    <text evidence="3">The sequence shown here is derived from an EMBL/GenBank/DDBJ whole genome shotgun (WGS) entry which is preliminary data.</text>
</comment>
<dbReference type="InterPro" id="IPR037185">
    <property type="entry name" value="EmrE-like"/>
</dbReference>
<dbReference type="Proteomes" id="UP001517376">
    <property type="component" value="Unassembled WGS sequence"/>
</dbReference>
<organism evidence="3 4">
    <name type="scientific">Paragemmobacter ruber</name>
    <dbReference type="NCBI Taxonomy" id="1985673"/>
    <lineage>
        <taxon>Bacteria</taxon>
        <taxon>Pseudomonadati</taxon>
        <taxon>Pseudomonadota</taxon>
        <taxon>Alphaproteobacteria</taxon>
        <taxon>Rhodobacterales</taxon>
        <taxon>Paracoccaceae</taxon>
        <taxon>Paragemmobacter</taxon>
    </lineage>
</organism>
<gene>
    <name evidence="3" type="ORF">GU920_05085</name>
</gene>
<feature type="transmembrane region" description="Helical" evidence="1">
    <location>
        <begin position="156"/>
        <end position="178"/>
    </location>
</feature>
<accession>A0ABW9Y302</accession>
<dbReference type="Pfam" id="PF00892">
    <property type="entry name" value="EamA"/>
    <property type="match status" value="2"/>
</dbReference>
<evidence type="ECO:0000313" key="3">
    <source>
        <dbReference type="EMBL" id="NBE06898.1"/>
    </source>
</evidence>
<keyword evidence="1" id="KW-0472">Membrane</keyword>
<feature type="transmembrane region" description="Helical" evidence="1">
    <location>
        <begin position="280"/>
        <end position="297"/>
    </location>
</feature>